<name>A0A939GZH9_9BURK</name>
<evidence type="ECO:0000256" key="5">
    <source>
        <dbReference type="ARBA" id="ARBA00039879"/>
    </source>
</evidence>
<dbReference type="PANTHER" id="PTHR30041:SF5">
    <property type="entry name" value="ARSENATE REDUCTASE-RELATED"/>
    <property type="match status" value="1"/>
</dbReference>
<dbReference type="NCBIfam" id="TIGR00014">
    <property type="entry name" value="arsC"/>
    <property type="match status" value="1"/>
</dbReference>
<evidence type="ECO:0000256" key="2">
    <source>
        <dbReference type="ARBA" id="ARBA00022849"/>
    </source>
</evidence>
<evidence type="ECO:0000256" key="7">
    <source>
        <dbReference type="RuleBase" id="RU362029"/>
    </source>
</evidence>
<dbReference type="GO" id="GO:0046685">
    <property type="term" value="P:response to arsenic-containing substance"/>
    <property type="evidence" value="ECO:0007669"/>
    <property type="project" value="UniProtKB-KW"/>
</dbReference>
<evidence type="ECO:0000256" key="3">
    <source>
        <dbReference type="ARBA" id="ARBA00023002"/>
    </source>
</evidence>
<dbReference type="InterPro" id="IPR006659">
    <property type="entry name" value="Arsenate_reductase"/>
</dbReference>
<accession>A0A939GZH9</accession>
<evidence type="ECO:0000313" key="9">
    <source>
        <dbReference type="EMBL" id="MBO1248846.1"/>
    </source>
</evidence>
<keyword evidence="2" id="KW-0059">Arsenical resistance</keyword>
<comment type="similarity">
    <text evidence="1 6 7">Belongs to the ArsC family.</text>
</comment>
<comment type="caution">
    <text evidence="9">The sequence shown here is derived from an EMBL/GenBank/DDBJ whole genome shotgun (WGS) entry which is preliminary data.</text>
</comment>
<evidence type="ECO:0000313" key="10">
    <source>
        <dbReference type="Proteomes" id="UP000664731"/>
    </source>
</evidence>
<dbReference type="RefSeq" id="WP_207574388.1">
    <property type="nucleotide sequence ID" value="NZ_JAFNME010000004.1"/>
</dbReference>
<dbReference type="CDD" id="cd03034">
    <property type="entry name" value="ArsC_ArsC"/>
    <property type="match status" value="1"/>
</dbReference>
<dbReference type="InterPro" id="IPR036249">
    <property type="entry name" value="Thioredoxin-like_sf"/>
</dbReference>
<sequence>MSCITIYHNPHCGTSRNTLAMIRQSGVEPNIVEYLHTPPSRAELKALLQSMGMTVREVLREKGTPYAALDLGNPQWTDEQLLDFVEQHPILLNRPIVVTPLGVRLCRPSEAVLDILPNAQIGLFTKEDGEVVDTRNTASPTRLDADVRSHTTPPAQPSAP</sequence>
<dbReference type="Proteomes" id="UP000664731">
    <property type="component" value="Unassembled WGS sequence"/>
</dbReference>
<dbReference type="InterPro" id="IPR006660">
    <property type="entry name" value="Arsenate_reductase-like"/>
</dbReference>
<gene>
    <name evidence="9" type="primary">arsC</name>
    <name evidence="9" type="ORF">J1777_03200</name>
</gene>
<evidence type="ECO:0000256" key="6">
    <source>
        <dbReference type="PROSITE-ProRule" id="PRU01282"/>
    </source>
</evidence>
<organism evidence="9 10">
    <name type="scientific">Comamonas denitrificans</name>
    <dbReference type="NCBI Taxonomy" id="117506"/>
    <lineage>
        <taxon>Bacteria</taxon>
        <taxon>Pseudomonadati</taxon>
        <taxon>Pseudomonadota</taxon>
        <taxon>Betaproteobacteria</taxon>
        <taxon>Burkholderiales</taxon>
        <taxon>Comamonadaceae</taxon>
        <taxon>Comamonas</taxon>
    </lineage>
</organism>
<keyword evidence="3 7" id="KW-0560">Oxidoreductase</keyword>
<dbReference type="EMBL" id="JAFNME010000004">
    <property type="protein sequence ID" value="MBO1248846.1"/>
    <property type="molecule type" value="Genomic_DNA"/>
</dbReference>
<dbReference type="Pfam" id="PF03960">
    <property type="entry name" value="ArsC"/>
    <property type="match status" value="1"/>
</dbReference>
<protein>
    <recommendedName>
        <fullName evidence="5 7">Arsenate reductase</fullName>
        <ecNumber evidence="4 7">1.20.4.1</ecNumber>
    </recommendedName>
</protein>
<dbReference type="PROSITE" id="PS51353">
    <property type="entry name" value="ARSC"/>
    <property type="match status" value="1"/>
</dbReference>
<reference evidence="9" key="1">
    <citation type="submission" date="2021-03" db="EMBL/GenBank/DDBJ databases">
        <title>Comamonas denitrificans.</title>
        <authorList>
            <person name="Finster K."/>
        </authorList>
    </citation>
    <scope>NUCLEOTIDE SEQUENCE</scope>
    <source>
        <strain evidence="9">MM2021_4</strain>
    </source>
</reference>
<dbReference type="AlphaFoldDB" id="A0A939GZH9"/>
<evidence type="ECO:0000256" key="1">
    <source>
        <dbReference type="ARBA" id="ARBA00007198"/>
    </source>
</evidence>
<dbReference type="EC" id="1.20.4.1" evidence="4 7"/>
<evidence type="ECO:0000256" key="4">
    <source>
        <dbReference type="ARBA" id="ARBA00038969"/>
    </source>
</evidence>
<dbReference type="SUPFAM" id="SSF52833">
    <property type="entry name" value="Thioredoxin-like"/>
    <property type="match status" value="1"/>
</dbReference>
<feature type="region of interest" description="Disordered" evidence="8">
    <location>
        <begin position="132"/>
        <end position="160"/>
    </location>
</feature>
<dbReference type="PANTHER" id="PTHR30041">
    <property type="entry name" value="ARSENATE REDUCTASE"/>
    <property type="match status" value="1"/>
</dbReference>
<proteinExistence type="inferred from homology"/>
<keyword evidence="10" id="KW-1185">Reference proteome</keyword>
<dbReference type="GO" id="GO:0008794">
    <property type="term" value="F:arsenate reductase (glutaredoxin) activity"/>
    <property type="evidence" value="ECO:0007669"/>
    <property type="project" value="UniProtKB-UniRule"/>
</dbReference>
<evidence type="ECO:0000256" key="8">
    <source>
        <dbReference type="SAM" id="MobiDB-lite"/>
    </source>
</evidence>
<comment type="catalytic activity">
    <reaction evidence="7">
        <text>[glutaredoxin]-dithiol + arsenate + glutathione + H(+) = glutathionyl-S-S-[glutaredoxin] + arsenite + H2O</text>
        <dbReference type="Rhea" id="RHEA:22016"/>
        <dbReference type="Rhea" id="RHEA-COMP:10729"/>
        <dbReference type="Rhea" id="RHEA-COMP:17668"/>
        <dbReference type="ChEBI" id="CHEBI:15377"/>
        <dbReference type="ChEBI" id="CHEBI:15378"/>
        <dbReference type="ChEBI" id="CHEBI:29242"/>
        <dbReference type="ChEBI" id="CHEBI:29950"/>
        <dbReference type="ChEBI" id="CHEBI:48597"/>
        <dbReference type="ChEBI" id="CHEBI:57925"/>
        <dbReference type="ChEBI" id="CHEBI:146199"/>
        <dbReference type="EC" id="1.20.4.1"/>
    </reaction>
</comment>
<dbReference type="Gene3D" id="3.40.30.10">
    <property type="entry name" value="Glutaredoxin"/>
    <property type="match status" value="1"/>
</dbReference>